<keyword evidence="18" id="KW-1185">Reference proteome</keyword>
<evidence type="ECO:0000256" key="8">
    <source>
        <dbReference type="ARBA" id="ARBA00022490"/>
    </source>
</evidence>
<evidence type="ECO:0000256" key="5">
    <source>
        <dbReference type="ARBA" id="ARBA00005225"/>
    </source>
</evidence>
<comment type="similarity">
    <text evidence="15">Belongs to the type III pantothenate kinase family.</text>
</comment>
<comment type="pathway">
    <text evidence="5">Cofactor biosynthesis; coenzyme A biosynthesis; CoA from (R)-pantothenate: step 1/5.</text>
</comment>
<name>A0A2U1CIN1_9BURK</name>
<keyword evidence="13" id="KW-0630">Potassium</keyword>
<evidence type="ECO:0000313" key="18">
    <source>
        <dbReference type="Proteomes" id="UP000246145"/>
    </source>
</evidence>
<dbReference type="RefSeq" id="WP_116519302.1">
    <property type="nucleotide sequence ID" value="NZ_JACCEX010000010.1"/>
</dbReference>
<evidence type="ECO:0000256" key="2">
    <source>
        <dbReference type="ARBA" id="ARBA00001958"/>
    </source>
</evidence>
<dbReference type="Proteomes" id="UP000246145">
    <property type="component" value="Unassembled WGS sequence"/>
</dbReference>
<evidence type="ECO:0000256" key="11">
    <source>
        <dbReference type="ARBA" id="ARBA00022777"/>
    </source>
</evidence>
<keyword evidence="9" id="KW-0808">Transferase</keyword>
<keyword evidence="11 17" id="KW-0418">Kinase</keyword>
<dbReference type="STRING" id="1231391.GCA_000308195_03129"/>
<dbReference type="AlphaFoldDB" id="A0A2U1CIN1"/>
<dbReference type="EMBL" id="QEKO01000006">
    <property type="protein sequence ID" value="PVY60851.1"/>
    <property type="molecule type" value="Genomic_DNA"/>
</dbReference>
<keyword evidence="10" id="KW-0547">Nucleotide-binding</keyword>
<gene>
    <name evidence="17" type="ORF">C7440_3355</name>
</gene>
<proteinExistence type="inferred from homology"/>
<evidence type="ECO:0000256" key="4">
    <source>
        <dbReference type="ARBA" id="ARBA00004496"/>
    </source>
</evidence>
<organism evidence="17 18">
    <name type="scientific">Pusillimonas noertemannii</name>
    <dbReference type="NCBI Taxonomy" id="305977"/>
    <lineage>
        <taxon>Bacteria</taxon>
        <taxon>Pseudomonadati</taxon>
        <taxon>Pseudomonadota</taxon>
        <taxon>Betaproteobacteria</taxon>
        <taxon>Burkholderiales</taxon>
        <taxon>Alcaligenaceae</taxon>
        <taxon>Pusillimonas</taxon>
    </lineage>
</organism>
<evidence type="ECO:0000256" key="16">
    <source>
        <dbReference type="ARBA" id="ARBA00040883"/>
    </source>
</evidence>
<evidence type="ECO:0000256" key="1">
    <source>
        <dbReference type="ARBA" id="ARBA00001206"/>
    </source>
</evidence>
<evidence type="ECO:0000256" key="14">
    <source>
        <dbReference type="ARBA" id="ARBA00022993"/>
    </source>
</evidence>
<evidence type="ECO:0000256" key="15">
    <source>
        <dbReference type="ARBA" id="ARBA00038036"/>
    </source>
</evidence>
<dbReference type="PANTHER" id="PTHR34265">
    <property type="entry name" value="TYPE III PANTOTHENATE KINASE"/>
    <property type="match status" value="1"/>
</dbReference>
<dbReference type="EC" id="2.7.1.33" evidence="7"/>
<keyword evidence="14" id="KW-0173">Coenzyme A biosynthesis</keyword>
<comment type="cofactor">
    <cofactor evidence="3">
        <name>NH4(+)</name>
        <dbReference type="ChEBI" id="CHEBI:28938"/>
    </cofactor>
</comment>
<keyword evidence="12" id="KW-0067">ATP-binding</keyword>
<dbReference type="GO" id="GO:0015937">
    <property type="term" value="P:coenzyme A biosynthetic process"/>
    <property type="evidence" value="ECO:0007669"/>
    <property type="project" value="UniProtKB-UniPathway"/>
</dbReference>
<accession>A0A2U1CIN1</accession>
<dbReference type="SUPFAM" id="SSF53067">
    <property type="entry name" value="Actin-like ATPase domain"/>
    <property type="match status" value="2"/>
</dbReference>
<evidence type="ECO:0000256" key="13">
    <source>
        <dbReference type="ARBA" id="ARBA00022958"/>
    </source>
</evidence>
<dbReference type="InterPro" id="IPR043129">
    <property type="entry name" value="ATPase_NBD"/>
</dbReference>
<comment type="subcellular location">
    <subcellularLocation>
        <location evidence="4">Cytoplasm</location>
    </subcellularLocation>
</comment>
<sequence>MILLVDAGNTRIKLDWMEAGNEGRAGRSIAFALAEIDAARDWLDALPRRPSRALGVNVAGEAVAVELDSLLGQPVRWVKAGAQGLGVLNGYREPAQLGADRWAAMLGLAWHERRRRAAAGHAGGRADVPDSHSAAAGQAGSAKDLDTRACALLAIFGTATTIDTLCPAAAAAGSGAGGEVGFEFPGGLILPGPAMMLSSLSSGTANLPLARAETALYPTHTHQAIATGVAAAQAGAVLRQWLAGLEQCGQPPELYVSGGGWPAVRDETLRLLARACAGLGLAEQAVHWLDAPVLDGLACLASQAEE</sequence>
<evidence type="ECO:0000256" key="3">
    <source>
        <dbReference type="ARBA" id="ARBA00001972"/>
    </source>
</evidence>
<evidence type="ECO:0000256" key="10">
    <source>
        <dbReference type="ARBA" id="ARBA00022741"/>
    </source>
</evidence>
<dbReference type="InterPro" id="IPR004619">
    <property type="entry name" value="Type_III_PanK"/>
</dbReference>
<comment type="subunit">
    <text evidence="6">Homodimer.</text>
</comment>
<dbReference type="GO" id="GO:0004594">
    <property type="term" value="F:pantothenate kinase activity"/>
    <property type="evidence" value="ECO:0007669"/>
    <property type="project" value="UniProtKB-EC"/>
</dbReference>
<reference evidence="17 18" key="1">
    <citation type="submission" date="2018-04" db="EMBL/GenBank/DDBJ databases">
        <title>Genomic Encyclopedia of Type Strains, Phase IV (KMG-IV): sequencing the most valuable type-strain genomes for metagenomic binning, comparative biology and taxonomic classification.</title>
        <authorList>
            <person name="Goeker M."/>
        </authorList>
    </citation>
    <scope>NUCLEOTIDE SEQUENCE [LARGE SCALE GENOMIC DNA]</scope>
    <source>
        <strain evidence="17 18">DSM 10065</strain>
    </source>
</reference>
<dbReference type="OrthoDB" id="9781305at2"/>
<protein>
    <recommendedName>
        <fullName evidence="16">Type III pantothenate kinase</fullName>
        <ecNumber evidence="7">2.7.1.33</ecNumber>
    </recommendedName>
</protein>
<comment type="caution">
    <text evidence="17">The sequence shown here is derived from an EMBL/GenBank/DDBJ whole genome shotgun (WGS) entry which is preliminary data.</text>
</comment>
<dbReference type="GO" id="GO:0005524">
    <property type="term" value="F:ATP binding"/>
    <property type="evidence" value="ECO:0007669"/>
    <property type="project" value="UniProtKB-KW"/>
</dbReference>
<dbReference type="PANTHER" id="PTHR34265:SF1">
    <property type="entry name" value="TYPE III PANTOTHENATE KINASE"/>
    <property type="match status" value="1"/>
</dbReference>
<comment type="catalytic activity">
    <reaction evidence="1">
        <text>(R)-pantothenate + ATP = (R)-4'-phosphopantothenate + ADP + H(+)</text>
        <dbReference type="Rhea" id="RHEA:16373"/>
        <dbReference type="ChEBI" id="CHEBI:10986"/>
        <dbReference type="ChEBI" id="CHEBI:15378"/>
        <dbReference type="ChEBI" id="CHEBI:29032"/>
        <dbReference type="ChEBI" id="CHEBI:30616"/>
        <dbReference type="ChEBI" id="CHEBI:456216"/>
        <dbReference type="EC" id="2.7.1.33"/>
    </reaction>
</comment>
<evidence type="ECO:0000256" key="12">
    <source>
        <dbReference type="ARBA" id="ARBA00022840"/>
    </source>
</evidence>
<dbReference type="GO" id="GO:0005737">
    <property type="term" value="C:cytoplasm"/>
    <property type="evidence" value="ECO:0007669"/>
    <property type="project" value="UniProtKB-SubCell"/>
</dbReference>
<comment type="cofactor">
    <cofactor evidence="2">
        <name>K(+)</name>
        <dbReference type="ChEBI" id="CHEBI:29103"/>
    </cofactor>
</comment>
<dbReference type="Gene3D" id="3.30.420.40">
    <property type="match status" value="2"/>
</dbReference>
<evidence type="ECO:0000256" key="9">
    <source>
        <dbReference type="ARBA" id="ARBA00022679"/>
    </source>
</evidence>
<evidence type="ECO:0000256" key="7">
    <source>
        <dbReference type="ARBA" id="ARBA00012102"/>
    </source>
</evidence>
<evidence type="ECO:0000256" key="6">
    <source>
        <dbReference type="ARBA" id="ARBA00011738"/>
    </source>
</evidence>
<evidence type="ECO:0000313" key="17">
    <source>
        <dbReference type="EMBL" id="PVY60851.1"/>
    </source>
</evidence>
<keyword evidence="8" id="KW-0963">Cytoplasm</keyword>
<dbReference type="Pfam" id="PF03309">
    <property type="entry name" value="Pan_kinase"/>
    <property type="match status" value="2"/>
</dbReference>
<dbReference type="UniPathway" id="UPA00241">
    <property type="reaction ID" value="UER00352"/>
</dbReference>